<evidence type="ECO:0000256" key="3">
    <source>
        <dbReference type="ARBA" id="ARBA00022692"/>
    </source>
</evidence>
<dbReference type="Pfam" id="PF00892">
    <property type="entry name" value="EamA"/>
    <property type="match status" value="2"/>
</dbReference>
<feature type="transmembrane region" description="Helical" evidence="6">
    <location>
        <begin position="158"/>
        <end position="179"/>
    </location>
</feature>
<feature type="transmembrane region" description="Helical" evidence="6">
    <location>
        <begin position="191"/>
        <end position="209"/>
    </location>
</feature>
<dbReference type="PANTHER" id="PTHR32322:SF18">
    <property type="entry name" value="S-ADENOSYLMETHIONINE_S-ADENOSYLHOMOCYSTEINE TRANSPORTER"/>
    <property type="match status" value="1"/>
</dbReference>
<comment type="subcellular location">
    <subcellularLocation>
        <location evidence="1">Cell membrane</location>
        <topology evidence="1">Multi-pass membrane protein</topology>
    </subcellularLocation>
</comment>
<keyword evidence="9" id="KW-1185">Reference proteome</keyword>
<keyword evidence="2" id="KW-1003">Cell membrane</keyword>
<keyword evidence="4 6" id="KW-1133">Transmembrane helix</keyword>
<dbReference type="KEGG" id="shd:SUTH_00361"/>
<feature type="transmembrane region" description="Helical" evidence="6">
    <location>
        <begin position="221"/>
        <end position="241"/>
    </location>
</feature>
<dbReference type="EMBL" id="AP012547">
    <property type="protein sequence ID" value="BAO28175.1"/>
    <property type="molecule type" value="Genomic_DNA"/>
</dbReference>
<dbReference type="GO" id="GO:0005886">
    <property type="term" value="C:plasma membrane"/>
    <property type="evidence" value="ECO:0007669"/>
    <property type="project" value="UniProtKB-SubCell"/>
</dbReference>
<feature type="domain" description="EamA" evidence="7">
    <location>
        <begin position="16"/>
        <end position="148"/>
    </location>
</feature>
<keyword evidence="5 6" id="KW-0472">Membrane</keyword>
<sequence length="302" mass="32952">MRHSRTMSSSSIPRAGLILLGLLSLGWGFNWPIMKVVITEIPRWIFRGDSILLASVGLFGIAWFSGHSLRVPTGRWPQLLGMATCNIVGWNMFAIYGVSLLPSGRAAILGYTMPLWSAVLSAWFLNEPLTRRRLIGLALGMSGMALLIGAEFENLGRAPMGVILMLIAAIFWAGGLVIYKRNPLPMPITALTAWQALLGGIPIALAGHALETVEWGRISFWPLFGFWYNVFIGLLFCYWAWNKLVQMVPAAVSSLGSLIIPVVGVFSGMVFLGEAPRWQDFAALVLVLTSIATVLLPARPSA</sequence>
<dbReference type="InterPro" id="IPR000620">
    <property type="entry name" value="EamA_dom"/>
</dbReference>
<evidence type="ECO:0000313" key="9">
    <source>
        <dbReference type="Proteomes" id="UP000031637"/>
    </source>
</evidence>
<dbReference type="InterPro" id="IPR050638">
    <property type="entry name" value="AA-Vitamin_Transporters"/>
</dbReference>
<dbReference type="SUPFAM" id="SSF103481">
    <property type="entry name" value="Multidrug resistance efflux transporter EmrE"/>
    <property type="match status" value="2"/>
</dbReference>
<evidence type="ECO:0000256" key="1">
    <source>
        <dbReference type="ARBA" id="ARBA00004651"/>
    </source>
</evidence>
<name>W0SBP1_9PROT</name>
<dbReference type="AlphaFoldDB" id="W0SBP1"/>
<feature type="transmembrane region" description="Helical" evidence="6">
    <location>
        <begin position="248"/>
        <end position="272"/>
    </location>
</feature>
<evidence type="ECO:0000256" key="2">
    <source>
        <dbReference type="ARBA" id="ARBA00022475"/>
    </source>
</evidence>
<feature type="transmembrane region" description="Helical" evidence="6">
    <location>
        <begin position="134"/>
        <end position="152"/>
    </location>
</feature>
<accession>W0SBP1</accession>
<reference evidence="8 9" key="1">
    <citation type="journal article" date="2014" name="Syst. Appl. Microbiol.">
        <title>Complete genomes of freshwater sulfur oxidizers Sulfuricella denitrificans skB26 and Sulfuritalea hydrogenivorans sk43H: genetic insights into the sulfur oxidation pathway of betaproteobacteria.</title>
        <authorList>
            <person name="Watanabe T."/>
            <person name="Kojima H."/>
            <person name="Fukui M."/>
        </authorList>
    </citation>
    <scope>NUCLEOTIDE SEQUENCE [LARGE SCALE GENOMIC DNA]</scope>
    <source>
        <strain evidence="8">DSM22779</strain>
    </source>
</reference>
<protein>
    <submittedName>
        <fullName evidence="8">DMT(Drug/metabolite transporter) superfamily permease</fullName>
    </submittedName>
</protein>
<feature type="transmembrane region" description="Helical" evidence="6">
    <location>
        <begin position="76"/>
        <end position="96"/>
    </location>
</feature>
<dbReference type="Proteomes" id="UP000031637">
    <property type="component" value="Chromosome"/>
</dbReference>
<evidence type="ECO:0000313" key="8">
    <source>
        <dbReference type="EMBL" id="BAO28175.1"/>
    </source>
</evidence>
<dbReference type="HOGENOM" id="CLU_033863_5_0_4"/>
<evidence type="ECO:0000256" key="4">
    <source>
        <dbReference type="ARBA" id="ARBA00022989"/>
    </source>
</evidence>
<feature type="domain" description="EamA" evidence="7">
    <location>
        <begin position="160"/>
        <end position="295"/>
    </location>
</feature>
<feature type="transmembrane region" description="Helical" evidence="6">
    <location>
        <begin position="278"/>
        <end position="298"/>
    </location>
</feature>
<dbReference type="Gene3D" id="1.10.3730.20">
    <property type="match status" value="1"/>
</dbReference>
<dbReference type="PANTHER" id="PTHR32322">
    <property type="entry name" value="INNER MEMBRANE TRANSPORTER"/>
    <property type="match status" value="1"/>
</dbReference>
<dbReference type="InterPro" id="IPR037185">
    <property type="entry name" value="EmrE-like"/>
</dbReference>
<feature type="transmembrane region" description="Helical" evidence="6">
    <location>
        <begin position="108"/>
        <end position="125"/>
    </location>
</feature>
<keyword evidence="3 6" id="KW-0812">Transmembrane</keyword>
<evidence type="ECO:0000256" key="6">
    <source>
        <dbReference type="SAM" id="Phobius"/>
    </source>
</evidence>
<evidence type="ECO:0000259" key="7">
    <source>
        <dbReference type="Pfam" id="PF00892"/>
    </source>
</evidence>
<dbReference type="STRING" id="1223802.SUTH_00361"/>
<evidence type="ECO:0000256" key="5">
    <source>
        <dbReference type="ARBA" id="ARBA00023136"/>
    </source>
</evidence>
<proteinExistence type="predicted"/>
<gene>
    <name evidence="8" type="ORF">SUTH_00361</name>
</gene>
<organism evidence="8 9">
    <name type="scientific">Sulfuritalea hydrogenivorans sk43H</name>
    <dbReference type="NCBI Taxonomy" id="1223802"/>
    <lineage>
        <taxon>Bacteria</taxon>
        <taxon>Pseudomonadati</taxon>
        <taxon>Pseudomonadota</taxon>
        <taxon>Betaproteobacteria</taxon>
        <taxon>Nitrosomonadales</taxon>
        <taxon>Sterolibacteriaceae</taxon>
        <taxon>Sulfuritalea</taxon>
    </lineage>
</organism>
<feature type="transmembrane region" description="Helical" evidence="6">
    <location>
        <begin position="44"/>
        <end position="64"/>
    </location>
</feature>